<sequence length="113" mass="12399">MLIYKILTAPQWDELRRLGQTDGAPVDVADGFVHFSTAAQLRETAARHFAGQQDLWLLSLDADALGPALRWEPSRGGALFPHLYAPLRLADIVAAEALAVDADGRHQFPEEIP</sequence>
<name>A0A8J7M7D9_9RHOB</name>
<dbReference type="InterPro" id="IPR009297">
    <property type="entry name" value="DUF952"/>
</dbReference>
<dbReference type="PANTHER" id="PTHR34129">
    <property type="entry name" value="BLR1139 PROTEIN"/>
    <property type="match status" value="1"/>
</dbReference>
<organism evidence="1 2">
    <name type="scientific">Thermohalobaculum xanthum</name>
    <dbReference type="NCBI Taxonomy" id="2753746"/>
    <lineage>
        <taxon>Bacteria</taxon>
        <taxon>Pseudomonadati</taxon>
        <taxon>Pseudomonadota</taxon>
        <taxon>Alphaproteobacteria</taxon>
        <taxon>Rhodobacterales</taxon>
        <taxon>Paracoccaceae</taxon>
        <taxon>Thermohalobaculum</taxon>
    </lineage>
</organism>
<dbReference type="RefSeq" id="WP_200610181.1">
    <property type="nucleotide sequence ID" value="NZ_JAEHHL010000007.1"/>
</dbReference>
<dbReference type="Proteomes" id="UP000655420">
    <property type="component" value="Unassembled WGS sequence"/>
</dbReference>
<proteinExistence type="predicted"/>
<keyword evidence="2" id="KW-1185">Reference proteome</keyword>
<accession>A0A8J7M7D9</accession>
<dbReference type="AlphaFoldDB" id="A0A8J7M7D9"/>
<protein>
    <submittedName>
        <fullName evidence="1">DUF952 domain-containing protein</fullName>
    </submittedName>
</protein>
<dbReference type="Gene3D" id="3.20.170.20">
    <property type="entry name" value="Protein of unknown function DUF952"/>
    <property type="match status" value="1"/>
</dbReference>
<dbReference type="SUPFAM" id="SSF56399">
    <property type="entry name" value="ADP-ribosylation"/>
    <property type="match status" value="1"/>
</dbReference>
<evidence type="ECO:0000313" key="2">
    <source>
        <dbReference type="Proteomes" id="UP000655420"/>
    </source>
</evidence>
<dbReference type="Pfam" id="PF06108">
    <property type="entry name" value="DUF952"/>
    <property type="match status" value="1"/>
</dbReference>
<comment type="caution">
    <text evidence="1">The sequence shown here is derived from an EMBL/GenBank/DDBJ whole genome shotgun (WGS) entry which is preliminary data.</text>
</comment>
<reference evidence="1" key="1">
    <citation type="submission" date="2020-12" db="EMBL/GenBank/DDBJ databases">
        <title>Bacterial taxonomy.</title>
        <authorList>
            <person name="Pan X."/>
        </authorList>
    </citation>
    <scope>NUCLEOTIDE SEQUENCE</scope>
    <source>
        <strain evidence="1">M0105</strain>
    </source>
</reference>
<evidence type="ECO:0000313" key="1">
    <source>
        <dbReference type="EMBL" id="MBK0399956.1"/>
    </source>
</evidence>
<gene>
    <name evidence="1" type="ORF">H0I76_12210</name>
</gene>
<dbReference type="EMBL" id="JAEHHL010000007">
    <property type="protein sequence ID" value="MBK0399956.1"/>
    <property type="molecule type" value="Genomic_DNA"/>
</dbReference>
<dbReference type="PANTHER" id="PTHR34129:SF1">
    <property type="entry name" value="DUF952 DOMAIN-CONTAINING PROTEIN"/>
    <property type="match status" value="1"/>
</dbReference>